<protein>
    <submittedName>
        <fullName evidence="1">Uncharacterized protein</fullName>
    </submittedName>
</protein>
<evidence type="ECO:0000313" key="2">
    <source>
        <dbReference type="Proteomes" id="UP000054821"/>
    </source>
</evidence>
<evidence type="ECO:0000313" key="1">
    <source>
        <dbReference type="EMBL" id="PON25256.1"/>
    </source>
</evidence>
<gene>
    <name evidence="1" type="ORF">TGAM01_v205942</name>
</gene>
<proteinExistence type="predicted"/>
<accession>A0A2P4ZLT2</accession>
<keyword evidence="2" id="KW-1185">Reference proteome</keyword>
<dbReference type="EMBL" id="JPDN02000019">
    <property type="protein sequence ID" value="PON25256.1"/>
    <property type="molecule type" value="Genomic_DNA"/>
</dbReference>
<organism evidence="1 2">
    <name type="scientific">Trichoderma gamsii</name>
    <dbReference type="NCBI Taxonomy" id="398673"/>
    <lineage>
        <taxon>Eukaryota</taxon>
        <taxon>Fungi</taxon>
        <taxon>Dikarya</taxon>
        <taxon>Ascomycota</taxon>
        <taxon>Pezizomycotina</taxon>
        <taxon>Sordariomycetes</taxon>
        <taxon>Hypocreomycetidae</taxon>
        <taxon>Hypocreales</taxon>
        <taxon>Hypocreaceae</taxon>
        <taxon>Trichoderma</taxon>
    </lineage>
</organism>
<dbReference type="Proteomes" id="UP000054821">
    <property type="component" value="Unassembled WGS sequence"/>
</dbReference>
<dbReference type="AlphaFoldDB" id="A0A2P4ZLT2"/>
<reference evidence="1 2" key="1">
    <citation type="journal article" date="2016" name="Genome Announc.">
        <title>Draft Whole-Genome Sequence of Trichoderma gamsii T6085, a Promising Biocontrol Agent of Fusarium Head Blight on Wheat.</title>
        <authorList>
            <person name="Baroncelli R."/>
            <person name="Zapparata A."/>
            <person name="Piaggeschi G."/>
            <person name="Sarrocco S."/>
            <person name="Vannacci G."/>
        </authorList>
    </citation>
    <scope>NUCLEOTIDE SEQUENCE [LARGE SCALE GENOMIC DNA]</scope>
    <source>
        <strain evidence="1 2">T6085</strain>
    </source>
</reference>
<comment type="caution">
    <text evidence="1">The sequence shown here is derived from an EMBL/GenBank/DDBJ whole genome shotgun (WGS) entry which is preliminary data.</text>
</comment>
<dbReference type="RefSeq" id="XP_024405517.1">
    <property type="nucleotide sequence ID" value="XM_024549758.1"/>
</dbReference>
<sequence>MHAFIYTRDVNFSPSRITRVINQVPGRVDWPYWYSINSNSFWKVADPKDHSTGTPGLS</sequence>
<name>A0A2P4ZLT2_9HYPO</name>
<dbReference type="GeneID" id="36347613"/>